<dbReference type="EMBL" id="BPLQ01007734">
    <property type="protein sequence ID" value="GIY31911.1"/>
    <property type="molecule type" value="Genomic_DNA"/>
</dbReference>
<sequence>MNDGNKKYFDLRLTDCHLKQLQLHLPVTPLPKTHHQKQWSGMKQKKSPMFKRLSVVAFISYYGFARNIFRPKSFLIVYFEGHFRLGKTALIVSNKPSLLLKRDDLLLLLQMVRFFAFPLRDVLLMT</sequence>
<feature type="transmembrane region" description="Helical" evidence="1">
    <location>
        <begin position="49"/>
        <end position="69"/>
    </location>
</feature>
<evidence type="ECO:0000313" key="3">
    <source>
        <dbReference type="Proteomes" id="UP001054837"/>
    </source>
</evidence>
<organism evidence="2 3">
    <name type="scientific">Caerostris darwini</name>
    <dbReference type="NCBI Taxonomy" id="1538125"/>
    <lineage>
        <taxon>Eukaryota</taxon>
        <taxon>Metazoa</taxon>
        <taxon>Ecdysozoa</taxon>
        <taxon>Arthropoda</taxon>
        <taxon>Chelicerata</taxon>
        <taxon>Arachnida</taxon>
        <taxon>Araneae</taxon>
        <taxon>Araneomorphae</taxon>
        <taxon>Entelegynae</taxon>
        <taxon>Araneoidea</taxon>
        <taxon>Araneidae</taxon>
        <taxon>Caerostris</taxon>
    </lineage>
</organism>
<keyword evidence="3" id="KW-1185">Reference proteome</keyword>
<dbReference type="AlphaFoldDB" id="A0AAV4SFE9"/>
<evidence type="ECO:0000313" key="2">
    <source>
        <dbReference type="EMBL" id="GIY31911.1"/>
    </source>
</evidence>
<protein>
    <submittedName>
        <fullName evidence="2">Uncharacterized protein</fullName>
    </submittedName>
</protein>
<keyword evidence="1" id="KW-0812">Transmembrane</keyword>
<name>A0AAV4SFE9_9ARAC</name>
<comment type="caution">
    <text evidence="2">The sequence shown here is derived from an EMBL/GenBank/DDBJ whole genome shotgun (WGS) entry which is preliminary data.</text>
</comment>
<keyword evidence="1" id="KW-0472">Membrane</keyword>
<proteinExistence type="predicted"/>
<accession>A0AAV4SFE9</accession>
<reference evidence="2 3" key="1">
    <citation type="submission" date="2021-06" db="EMBL/GenBank/DDBJ databases">
        <title>Caerostris darwini draft genome.</title>
        <authorList>
            <person name="Kono N."/>
            <person name="Arakawa K."/>
        </authorList>
    </citation>
    <scope>NUCLEOTIDE SEQUENCE [LARGE SCALE GENOMIC DNA]</scope>
</reference>
<gene>
    <name evidence="2" type="ORF">CDAR_448221</name>
</gene>
<dbReference type="Proteomes" id="UP001054837">
    <property type="component" value="Unassembled WGS sequence"/>
</dbReference>
<keyword evidence="1" id="KW-1133">Transmembrane helix</keyword>
<evidence type="ECO:0000256" key="1">
    <source>
        <dbReference type="SAM" id="Phobius"/>
    </source>
</evidence>